<sequence length="356" mass="39592">MAISKLHIEAVQTVIPTKPTDPISSCRLQLPLNLMSSSTVLQRRFHMVLCYNKASEEDSGWVVAGWIKESLGRALKDQPIIAGRLRRSSDEDYFEIVSNDSGVRMVESRVEMKLIDFLGLKAKKEDEAELVFWQDVVEQNPQFSPLFYVQITNFSCGGYSIGISCSLLLVDPFVLTSFLKSWINVHKTIVSKPNLPKIPIFYVPKFGKPISSQVMGSNTGKNAAESVVFTISTENSNSDNNVHKNLVAACIDEAEHEIGTKMASKFSLFLKVPSEDAKVEICSREGLLENSSTKINGLTCGRMRDELELDNICFNEGNKPAYVSSWINSFLDDEGSVMIIPANDRNSGMKVIVTFT</sequence>
<proteinExistence type="inferred from homology"/>
<dbReference type="Pfam" id="PF02458">
    <property type="entry name" value="Transferase"/>
    <property type="match status" value="1"/>
</dbReference>
<protein>
    <recommendedName>
        <fullName evidence="4">Transferase</fullName>
    </recommendedName>
</protein>
<dbReference type="EMBL" id="WHWC01000002">
    <property type="protein sequence ID" value="KAG8388104.1"/>
    <property type="molecule type" value="Genomic_DNA"/>
</dbReference>
<dbReference type="InterPro" id="IPR023213">
    <property type="entry name" value="CAT-like_dom_sf"/>
</dbReference>
<keyword evidence="3" id="KW-1185">Reference proteome</keyword>
<dbReference type="Gene3D" id="3.30.559.10">
    <property type="entry name" value="Chloramphenicol acetyltransferase-like domain"/>
    <property type="match status" value="1"/>
</dbReference>
<comment type="caution">
    <text evidence="2">The sequence shown here is derived from an EMBL/GenBank/DDBJ whole genome shotgun (WGS) entry which is preliminary data.</text>
</comment>
<evidence type="ECO:0000256" key="1">
    <source>
        <dbReference type="ARBA" id="ARBA00009861"/>
    </source>
</evidence>
<dbReference type="InterPro" id="IPR050317">
    <property type="entry name" value="Plant_Fungal_Acyltransferase"/>
</dbReference>
<dbReference type="GO" id="GO:0016747">
    <property type="term" value="F:acyltransferase activity, transferring groups other than amino-acyl groups"/>
    <property type="evidence" value="ECO:0007669"/>
    <property type="project" value="TreeGrafter"/>
</dbReference>
<reference evidence="2" key="1">
    <citation type="submission" date="2019-10" db="EMBL/GenBank/DDBJ databases">
        <authorList>
            <person name="Zhang R."/>
            <person name="Pan Y."/>
            <person name="Wang J."/>
            <person name="Ma R."/>
            <person name="Yu S."/>
        </authorList>
    </citation>
    <scope>NUCLEOTIDE SEQUENCE</scope>
    <source>
        <strain evidence="2">LA-IB0</strain>
        <tissue evidence="2">Leaf</tissue>
    </source>
</reference>
<dbReference type="AlphaFoldDB" id="A0AAV6Y022"/>
<evidence type="ECO:0000313" key="2">
    <source>
        <dbReference type="EMBL" id="KAG8388104.1"/>
    </source>
</evidence>
<accession>A0AAV6Y022</accession>
<dbReference type="PANTHER" id="PTHR31642">
    <property type="entry name" value="TRICHOTHECENE 3-O-ACETYLTRANSFERASE"/>
    <property type="match status" value="1"/>
</dbReference>
<gene>
    <name evidence="2" type="ORF">BUALT_Bualt02G0091000</name>
</gene>
<dbReference type="Proteomes" id="UP000826271">
    <property type="component" value="Unassembled WGS sequence"/>
</dbReference>
<evidence type="ECO:0000313" key="3">
    <source>
        <dbReference type="Proteomes" id="UP000826271"/>
    </source>
</evidence>
<name>A0AAV6Y022_9LAMI</name>
<comment type="similarity">
    <text evidence="1">Belongs to the plant acyltransferase family.</text>
</comment>
<organism evidence="2 3">
    <name type="scientific">Buddleja alternifolia</name>
    <dbReference type="NCBI Taxonomy" id="168488"/>
    <lineage>
        <taxon>Eukaryota</taxon>
        <taxon>Viridiplantae</taxon>
        <taxon>Streptophyta</taxon>
        <taxon>Embryophyta</taxon>
        <taxon>Tracheophyta</taxon>
        <taxon>Spermatophyta</taxon>
        <taxon>Magnoliopsida</taxon>
        <taxon>eudicotyledons</taxon>
        <taxon>Gunneridae</taxon>
        <taxon>Pentapetalae</taxon>
        <taxon>asterids</taxon>
        <taxon>lamiids</taxon>
        <taxon>Lamiales</taxon>
        <taxon>Scrophulariaceae</taxon>
        <taxon>Buddlejeae</taxon>
        <taxon>Buddleja</taxon>
    </lineage>
</organism>
<evidence type="ECO:0008006" key="4">
    <source>
        <dbReference type="Google" id="ProtNLM"/>
    </source>
</evidence>
<dbReference type="PANTHER" id="PTHR31642:SF299">
    <property type="entry name" value="OS02G0653400 PROTEIN"/>
    <property type="match status" value="1"/>
</dbReference>